<reference evidence="2" key="2">
    <citation type="submission" date="2020-09" db="EMBL/GenBank/DDBJ databases">
        <authorList>
            <person name="Sun Q."/>
            <person name="Kim S."/>
        </authorList>
    </citation>
    <scope>NUCLEOTIDE SEQUENCE</scope>
    <source>
        <strain evidence="2">KCTC 32422</strain>
    </source>
</reference>
<keyword evidence="3" id="KW-1185">Reference proteome</keyword>
<dbReference type="InterPro" id="IPR009875">
    <property type="entry name" value="PilZ_domain"/>
</dbReference>
<sequence length="122" mass="13636">MQTMSDYLIQTRDPYFTAAQEDRCAPRTRISIPATLRMSGGRGFQSVVHDLSLSGFCAAAVNRITPGTVCWLTLPGLESLQGEVIWWDNSLVGCAFNQMLSPIVLDNLLMRWRPETAYRPLA</sequence>
<name>A0A918VDN1_9SPHN</name>
<dbReference type="Proteomes" id="UP000634139">
    <property type="component" value="Unassembled WGS sequence"/>
</dbReference>
<proteinExistence type="predicted"/>
<dbReference type="Pfam" id="PF07238">
    <property type="entry name" value="PilZ"/>
    <property type="match status" value="1"/>
</dbReference>
<evidence type="ECO:0000313" key="2">
    <source>
        <dbReference type="EMBL" id="GGZ91309.1"/>
    </source>
</evidence>
<dbReference type="GO" id="GO:0035438">
    <property type="term" value="F:cyclic-di-GMP binding"/>
    <property type="evidence" value="ECO:0007669"/>
    <property type="project" value="InterPro"/>
</dbReference>
<evidence type="ECO:0000259" key="1">
    <source>
        <dbReference type="Pfam" id="PF07238"/>
    </source>
</evidence>
<comment type="caution">
    <text evidence="2">The sequence shown here is derived from an EMBL/GenBank/DDBJ whole genome shotgun (WGS) entry which is preliminary data.</text>
</comment>
<dbReference type="Gene3D" id="2.40.10.220">
    <property type="entry name" value="predicted glycosyltransferase like domains"/>
    <property type="match status" value="1"/>
</dbReference>
<gene>
    <name evidence="2" type="ORF">GCM10011617_08140</name>
</gene>
<dbReference type="EMBL" id="BMZD01000002">
    <property type="protein sequence ID" value="GGZ91309.1"/>
    <property type="molecule type" value="Genomic_DNA"/>
</dbReference>
<reference evidence="2" key="1">
    <citation type="journal article" date="2014" name="Int. J. Syst. Evol. Microbiol.">
        <title>Complete genome sequence of Corynebacterium casei LMG S-19264T (=DSM 44701T), isolated from a smear-ripened cheese.</title>
        <authorList>
            <consortium name="US DOE Joint Genome Institute (JGI-PGF)"/>
            <person name="Walter F."/>
            <person name="Albersmeier A."/>
            <person name="Kalinowski J."/>
            <person name="Ruckert C."/>
        </authorList>
    </citation>
    <scope>NUCLEOTIDE SEQUENCE</scope>
    <source>
        <strain evidence="2">KCTC 32422</strain>
    </source>
</reference>
<dbReference type="AlphaFoldDB" id="A0A918VDN1"/>
<feature type="domain" description="PilZ" evidence="1">
    <location>
        <begin position="22"/>
        <end position="102"/>
    </location>
</feature>
<dbReference type="SUPFAM" id="SSF141371">
    <property type="entry name" value="PilZ domain-like"/>
    <property type="match status" value="1"/>
</dbReference>
<accession>A0A918VDN1</accession>
<organism evidence="2 3">
    <name type="scientific">Novosphingobium arvoryzae</name>
    <dbReference type="NCBI Taxonomy" id="1256514"/>
    <lineage>
        <taxon>Bacteria</taxon>
        <taxon>Pseudomonadati</taxon>
        <taxon>Pseudomonadota</taxon>
        <taxon>Alphaproteobacteria</taxon>
        <taxon>Sphingomonadales</taxon>
        <taxon>Sphingomonadaceae</taxon>
        <taxon>Novosphingobium</taxon>
    </lineage>
</organism>
<evidence type="ECO:0000313" key="3">
    <source>
        <dbReference type="Proteomes" id="UP000634139"/>
    </source>
</evidence>
<protein>
    <recommendedName>
        <fullName evidence="1">PilZ domain-containing protein</fullName>
    </recommendedName>
</protein>